<evidence type="ECO:0000256" key="4">
    <source>
        <dbReference type="PROSITE-ProRule" id="PRU01161"/>
    </source>
</evidence>
<keyword evidence="1 4" id="KW-0378">Hydrolase</keyword>
<dbReference type="PANTHER" id="PTHR14226:SF29">
    <property type="entry name" value="NEUROPATHY TARGET ESTERASE SWS"/>
    <property type="match status" value="1"/>
</dbReference>
<keyword evidence="7" id="KW-1185">Reference proteome</keyword>
<dbReference type="PANTHER" id="PTHR14226">
    <property type="entry name" value="NEUROPATHY TARGET ESTERASE/SWISS CHEESE D.MELANOGASTER"/>
    <property type="match status" value="1"/>
</dbReference>
<dbReference type="InterPro" id="IPR002641">
    <property type="entry name" value="PNPLA_dom"/>
</dbReference>
<dbReference type="KEGG" id="asem:NNL22_15930"/>
<keyword evidence="3 4" id="KW-0443">Lipid metabolism</keyword>
<gene>
    <name evidence="6" type="ORF">NNL22_15930</name>
</gene>
<dbReference type="PROSITE" id="PS51635">
    <property type="entry name" value="PNPLA"/>
    <property type="match status" value="1"/>
</dbReference>
<reference evidence="6" key="1">
    <citation type="submission" date="2022-07" db="EMBL/GenBank/DDBJ databases">
        <title>Alkalimarinus sp. nov., isolated from gut of a Alitta virens.</title>
        <authorList>
            <person name="Yang A.I."/>
            <person name="Shin N.-R."/>
        </authorList>
    </citation>
    <scope>NUCLEOTIDE SEQUENCE</scope>
    <source>
        <strain evidence="6">FA028</strain>
    </source>
</reference>
<dbReference type="Proteomes" id="UP001164472">
    <property type="component" value="Chromosome"/>
</dbReference>
<dbReference type="InterPro" id="IPR050301">
    <property type="entry name" value="NTE"/>
</dbReference>
<dbReference type="SUPFAM" id="SSF52151">
    <property type="entry name" value="FabD/lysophospholipase-like"/>
    <property type="match status" value="1"/>
</dbReference>
<dbReference type="CDD" id="cd07205">
    <property type="entry name" value="Pat_PNPLA6_PNPLA7_NTE1_like"/>
    <property type="match status" value="1"/>
</dbReference>
<dbReference type="GO" id="GO:0016042">
    <property type="term" value="P:lipid catabolic process"/>
    <property type="evidence" value="ECO:0007669"/>
    <property type="project" value="UniProtKB-UniRule"/>
</dbReference>
<dbReference type="EMBL" id="CP101527">
    <property type="protein sequence ID" value="UZW74492.1"/>
    <property type="molecule type" value="Genomic_DNA"/>
</dbReference>
<dbReference type="Gene3D" id="3.40.1090.10">
    <property type="entry name" value="Cytosolic phospholipase A2 catalytic domain"/>
    <property type="match status" value="2"/>
</dbReference>
<protein>
    <submittedName>
        <fullName evidence="6">Patatin-like phospholipase family protein</fullName>
    </submittedName>
</protein>
<feature type="short sequence motif" description="DGA/G" evidence="4">
    <location>
        <begin position="158"/>
        <end position="160"/>
    </location>
</feature>
<evidence type="ECO:0000313" key="7">
    <source>
        <dbReference type="Proteomes" id="UP001164472"/>
    </source>
</evidence>
<evidence type="ECO:0000256" key="2">
    <source>
        <dbReference type="ARBA" id="ARBA00022963"/>
    </source>
</evidence>
<name>A0A9E8HHW1_9ALTE</name>
<evidence type="ECO:0000256" key="3">
    <source>
        <dbReference type="ARBA" id="ARBA00023098"/>
    </source>
</evidence>
<evidence type="ECO:0000259" key="5">
    <source>
        <dbReference type="PROSITE" id="PS51635"/>
    </source>
</evidence>
<dbReference type="GO" id="GO:0016787">
    <property type="term" value="F:hydrolase activity"/>
    <property type="evidence" value="ECO:0007669"/>
    <property type="project" value="UniProtKB-UniRule"/>
</dbReference>
<feature type="active site" description="Nucleophile" evidence="4">
    <location>
        <position position="45"/>
    </location>
</feature>
<dbReference type="RefSeq" id="WP_251812564.1">
    <property type="nucleotide sequence ID" value="NZ_CP101527.1"/>
</dbReference>
<feature type="domain" description="PNPLA" evidence="5">
    <location>
        <begin position="12"/>
        <end position="171"/>
    </location>
</feature>
<comment type="caution">
    <text evidence="4">Lacks conserved residue(s) required for the propagation of feature annotation.</text>
</comment>
<evidence type="ECO:0000313" key="6">
    <source>
        <dbReference type="EMBL" id="UZW74492.1"/>
    </source>
</evidence>
<feature type="active site" description="Proton acceptor" evidence="4">
    <location>
        <position position="158"/>
    </location>
</feature>
<dbReference type="AlphaFoldDB" id="A0A9E8HHW1"/>
<dbReference type="InterPro" id="IPR016035">
    <property type="entry name" value="Acyl_Trfase/lysoPLipase"/>
</dbReference>
<sequence>MKWNPFNTSVGLALGGGAAKGIAHIGVLKAFEEEGVRISYISGTSIGALVAAYYAFGKTTDEMLAVGEQLSFKRMTSFSLLRKGGFFTTDAIRDMIVEDLGDVDIENALIPLAICTTDIVSGEQVVLEKGNLANAVCASVAVPGVFSPVEIDGRKLVDGGLVENVPVSLVEDLGAGIIVGVDLNGVKRYPEPSGMIDVLGNAIDICMDLKTRDQLKQADIVLSLDLTHYSRADNTDRIEPLVMEGYRPMKAKIRKLLWFKRTNTLRYILKVLIDIVPLKVPEFIRRKLKETLPSITIR</sequence>
<keyword evidence="2 4" id="KW-0442">Lipid degradation</keyword>
<organism evidence="6 7">
    <name type="scientific">Alkalimarinus sediminis</name>
    <dbReference type="NCBI Taxonomy" id="1632866"/>
    <lineage>
        <taxon>Bacteria</taxon>
        <taxon>Pseudomonadati</taxon>
        <taxon>Pseudomonadota</taxon>
        <taxon>Gammaproteobacteria</taxon>
        <taxon>Alteromonadales</taxon>
        <taxon>Alteromonadaceae</taxon>
        <taxon>Alkalimarinus</taxon>
    </lineage>
</organism>
<accession>A0A9E8HHW1</accession>
<dbReference type="Pfam" id="PF01734">
    <property type="entry name" value="Patatin"/>
    <property type="match status" value="1"/>
</dbReference>
<proteinExistence type="predicted"/>
<evidence type="ECO:0000256" key="1">
    <source>
        <dbReference type="ARBA" id="ARBA00022801"/>
    </source>
</evidence>
<feature type="short sequence motif" description="GXSXG" evidence="4">
    <location>
        <begin position="43"/>
        <end position="47"/>
    </location>
</feature>